<dbReference type="Proteomes" id="UP000004893">
    <property type="component" value="Unassembled WGS sequence"/>
</dbReference>
<sequence>MKREYNMLLVLVVMLVVCAFISPTFRTVQNLINLLGHNAVYGLLAVGMAFVIITGGVDLSVGSVCALSGVMSAYAFIDYGFIVGLAAGLAVGIVCGFINGILQTVIGMNHFVATLGMMTIARGAVYIITSGFNIYGIPEAYGVVGMGYLGPVPVAGIIWLACVVIAFLVLKYTGFGQYVYAIGGNMNAAWLSGINTKLVKTVVYVICGFFAGLAGVVLSCRTLLAAANAADTYELTAISACIVGGLSLDGGRGNVWGSVVGVLILGLILNIMQLTSVSSYWQDAVKGIIIIGAVAVDCMSKLKRD</sequence>
<gene>
    <name evidence="7" type="ORF">CLOHYLEM_06274</name>
</gene>
<comment type="subcellular location">
    <subcellularLocation>
        <location evidence="1">Cell membrane</location>
        <topology evidence="1">Multi-pass membrane protein</topology>
    </subcellularLocation>
</comment>
<dbReference type="InterPro" id="IPR001851">
    <property type="entry name" value="ABC_transp_permease"/>
</dbReference>
<dbReference type="Pfam" id="PF02653">
    <property type="entry name" value="BPD_transp_2"/>
    <property type="match status" value="1"/>
</dbReference>
<dbReference type="PANTHER" id="PTHR32196:SF63">
    <property type="entry name" value="INNER MEMBRANE ABC TRANSPORTER PERMEASE PROTEIN YJFF"/>
    <property type="match status" value="1"/>
</dbReference>
<organism evidence="7 8">
    <name type="scientific">[Clostridium] hylemonae DSM 15053</name>
    <dbReference type="NCBI Taxonomy" id="553973"/>
    <lineage>
        <taxon>Bacteria</taxon>
        <taxon>Bacillati</taxon>
        <taxon>Bacillota</taxon>
        <taxon>Clostridia</taxon>
        <taxon>Lachnospirales</taxon>
        <taxon>Lachnospiraceae</taxon>
    </lineage>
</organism>
<dbReference type="EMBL" id="ABYI02000023">
    <property type="protein sequence ID" value="EEG73592.1"/>
    <property type="molecule type" value="Genomic_DNA"/>
</dbReference>
<dbReference type="eggNOG" id="COG1172">
    <property type="taxonomic scope" value="Bacteria"/>
</dbReference>
<evidence type="ECO:0000313" key="8">
    <source>
        <dbReference type="Proteomes" id="UP000004893"/>
    </source>
</evidence>
<name>C0C2G8_9FIRM</name>
<feature type="transmembrane region" description="Helical" evidence="6">
    <location>
        <begin position="201"/>
        <end position="224"/>
    </location>
</feature>
<protein>
    <submittedName>
        <fullName evidence="7">Branched-chain amino acid ABC transporter, permease protein</fullName>
    </submittedName>
</protein>
<reference evidence="7" key="2">
    <citation type="submission" date="2013-06" db="EMBL/GenBank/DDBJ databases">
        <title>Draft genome sequence of Clostridium hylemonae (DSM 15053).</title>
        <authorList>
            <person name="Sudarsanam P."/>
            <person name="Ley R."/>
            <person name="Guruge J."/>
            <person name="Turnbaugh P.J."/>
            <person name="Mahowald M."/>
            <person name="Liep D."/>
            <person name="Gordon J."/>
        </authorList>
    </citation>
    <scope>NUCLEOTIDE SEQUENCE</scope>
    <source>
        <strain evidence="7">DSM 15053</strain>
    </source>
</reference>
<feature type="transmembrane region" description="Helical" evidence="6">
    <location>
        <begin position="42"/>
        <end position="67"/>
    </location>
</feature>
<proteinExistence type="predicted"/>
<dbReference type="RefSeq" id="WP_006443629.1">
    <property type="nucleotide sequence ID" value="NZ_GG657759.1"/>
</dbReference>
<dbReference type="PANTHER" id="PTHR32196">
    <property type="entry name" value="ABC TRANSPORTER PERMEASE PROTEIN YPHD-RELATED-RELATED"/>
    <property type="match status" value="1"/>
</dbReference>
<keyword evidence="2" id="KW-1003">Cell membrane</keyword>
<feature type="transmembrane region" description="Helical" evidence="6">
    <location>
        <begin position="108"/>
        <end position="128"/>
    </location>
</feature>
<evidence type="ECO:0000256" key="2">
    <source>
        <dbReference type="ARBA" id="ARBA00022475"/>
    </source>
</evidence>
<feature type="transmembrane region" description="Helical" evidence="6">
    <location>
        <begin position="175"/>
        <end position="194"/>
    </location>
</feature>
<evidence type="ECO:0000313" key="7">
    <source>
        <dbReference type="EMBL" id="EEG73592.1"/>
    </source>
</evidence>
<dbReference type="STRING" id="553973.CLOHYLEM_06274"/>
<keyword evidence="5 6" id="KW-0472">Membrane</keyword>
<dbReference type="AlphaFoldDB" id="C0C2G8"/>
<dbReference type="CDD" id="cd06579">
    <property type="entry name" value="TM_PBP1_transp_AraH_like"/>
    <property type="match status" value="1"/>
</dbReference>
<accession>C0C2G8</accession>
<keyword evidence="8" id="KW-1185">Reference proteome</keyword>
<evidence type="ECO:0000256" key="6">
    <source>
        <dbReference type="SAM" id="Phobius"/>
    </source>
</evidence>
<dbReference type="HOGENOM" id="CLU_028880_2_2_9"/>
<keyword evidence="4 6" id="KW-1133">Transmembrane helix</keyword>
<evidence type="ECO:0000256" key="5">
    <source>
        <dbReference type="ARBA" id="ARBA00023136"/>
    </source>
</evidence>
<evidence type="ECO:0000256" key="1">
    <source>
        <dbReference type="ARBA" id="ARBA00004651"/>
    </source>
</evidence>
<dbReference type="GO" id="GO:0022857">
    <property type="term" value="F:transmembrane transporter activity"/>
    <property type="evidence" value="ECO:0007669"/>
    <property type="project" value="InterPro"/>
</dbReference>
<keyword evidence="3 6" id="KW-0812">Transmembrane</keyword>
<evidence type="ECO:0000256" key="3">
    <source>
        <dbReference type="ARBA" id="ARBA00022692"/>
    </source>
</evidence>
<evidence type="ECO:0000256" key="4">
    <source>
        <dbReference type="ARBA" id="ARBA00022989"/>
    </source>
</evidence>
<feature type="transmembrane region" description="Helical" evidence="6">
    <location>
        <begin position="79"/>
        <end position="102"/>
    </location>
</feature>
<feature type="transmembrane region" description="Helical" evidence="6">
    <location>
        <begin position="140"/>
        <end position="169"/>
    </location>
</feature>
<dbReference type="GO" id="GO:0005886">
    <property type="term" value="C:plasma membrane"/>
    <property type="evidence" value="ECO:0007669"/>
    <property type="project" value="UniProtKB-SubCell"/>
</dbReference>
<feature type="transmembrane region" description="Helical" evidence="6">
    <location>
        <begin position="255"/>
        <end position="272"/>
    </location>
</feature>
<comment type="caution">
    <text evidence="7">The sequence shown here is derived from an EMBL/GenBank/DDBJ whole genome shotgun (WGS) entry which is preliminary data.</text>
</comment>
<reference evidence="7" key="1">
    <citation type="submission" date="2009-02" db="EMBL/GenBank/DDBJ databases">
        <authorList>
            <person name="Fulton L."/>
            <person name="Clifton S."/>
            <person name="Fulton B."/>
            <person name="Xu J."/>
            <person name="Minx P."/>
            <person name="Pepin K.H."/>
            <person name="Johnson M."/>
            <person name="Bhonagiri V."/>
            <person name="Nash W.E."/>
            <person name="Mardis E.R."/>
            <person name="Wilson R.K."/>
        </authorList>
    </citation>
    <scope>NUCLEOTIDE SEQUENCE [LARGE SCALE GENOMIC DNA]</scope>
    <source>
        <strain evidence="7">DSM 15053</strain>
    </source>
</reference>